<dbReference type="EMBL" id="CAXAMN010001558">
    <property type="protein sequence ID" value="CAK8995122.1"/>
    <property type="molecule type" value="Genomic_DNA"/>
</dbReference>
<keyword evidence="2" id="KW-1185">Reference proteome</keyword>
<sequence>MALQLPNREHVVNFGYKLGTFMTPSIFFRSQVLLNFAALSRCGYQGLRLHVTENERSGIDRFSTRFWSNHVNMTEEGRVAALNLVIGSRGVAVIGSLHSAWMKLQPAFMMAHQRKVVLVVGLASQDYQNFGSLSGSDAGAQQLLRPGEVFQAVPWLQNVARHPIS</sequence>
<protein>
    <submittedName>
        <fullName evidence="1">Uncharacterized protein</fullName>
    </submittedName>
</protein>
<organism evidence="1 2">
    <name type="scientific">Durusdinium trenchii</name>
    <dbReference type="NCBI Taxonomy" id="1381693"/>
    <lineage>
        <taxon>Eukaryota</taxon>
        <taxon>Sar</taxon>
        <taxon>Alveolata</taxon>
        <taxon>Dinophyceae</taxon>
        <taxon>Suessiales</taxon>
        <taxon>Symbiodiniaceae</taxon>
        <taxon>Durusdinium</taxon>
    </lineage>
</organism>
<proteinExistence type="predicted"/>
<accession>A0ABP0I0N8</accession>
<dbReference type="Proteomes" id="UP001642484">
    <property type="component" value="Unassembled WGS sequence"/>
</dbReference>
<evidence type="ECO:0000313" key="1">
    <source>
        <dbReference type="EMBL" id="CAK8995122.1"/>
    </source>
</evidence>
<evidence type="ECO:0000313" key="2">
    <source>
        <dbReference type="Proteomes" id="UP001642484"/>
    </source>
</evidence>
<gene>
    <name evidence="1" type="ORF">CCMP2556_LOCUS3909</name>
</gene>
<reference evidence="1 2" key="1">
    <citation type="submission" date="2024-02" db="EMBL/GenBank/DDBJ databases">
        <authorList>
            <person name="Chen Y."/>
            <person name="Shah S."/>
            <person name="Dougan E. K."/>
            <person name="Thang M."/>
            <person name="Chan C."/>
        </authorList>
    </citation>
    <scope>NUCLEOTIDE SEQUENCE [LARGE SCALE GENOMIC DNA]</scope>
</reference>
<comment type="caution">
    <text evidence="1">The sequence shown here is derived from an EMBL/GenBank/DDBJ whole genome shotgun (WGS) entry which is preliminary data.</text>
</comment>
<name>A0ABP0I0N8_9DINO</name>